<dbReference type="OrthoDB" id="7339425at2"/>
<accession>A0A5B9P8R3</accession>
<sequence>MRNQLLPNGLAIFVSLFALTGMVVGQQYDSTTTIDQNYYGDCTADSCDVGAACYADAGLLGRGFIKKSDHAFDDFISPMTNPIFFEDPRNVTEARAIFMNHKVPLAAGSGDVQVYAVQLRARLSENVSLIATKDGYITSSNPLVNDGWADLSAGLKFNLIRDTCNQRLLSGGFTFELPTGEADPLQGNGDGELNLFLTGAKKLGERVHWIAAGGLRLPINSTDESTSSYFSNHFDFQIRKSFYLLAETNWYHWLGAGQDGPLPGIEGLDLINLGNPGVAGNDIVTQAFGVKYKPNGNNEFGFAFEMPLTEREDIIDNRITADWIIRY</sequence>
<gene>
    <name evidence="1" type="ORF">MFFC18_30220</name>
</gene>
<dbReference type="Proteomes" id="UP000322214">
    <property type="component" value="Chromosome"/>
</dbReference>
<dbReference type="RefSeq" id="WP_148618878.1">
    <property type="nucleotide sequence ID" value="NZ_CP042912.1"/>
</dbReference>
<name>A0A5B9P8R3_9BACT</name>
<dbReference type="EMBL" id="CP042912">
    <property type="protein sequence ID" value="QEG23127.1"/>
    <property type="molecule type" value="Genomic_DNA"/>
</dbReference>
<dbReference type="KEGG" id="mff:MFFC18_30220"/>
<evidence type="ECO:0000313" key="1">
    <source>
        <dbReference type="EMBL" id="QEG23127.1"/>
    </source>
</evidence>
<keyword evidence="2" id="KW-1185">Reference proteome</keyword>
<organism evidence="1 2">
    <name type="scientific">Mariniblastus fucicola</name>
    <dbReference type="NCBI Taxonomy" id="980251"/>
    <lineage>
        <taxon>Bacteria</taxon>
        <taxon>Pseudomonadati</taxon>
        <taxon>Planctomycetota</taxon>
        <taxon>Planctomycetia</taxon>
        <taxon>Pirellulales</taxon>
        <taxon>Pirellulaceae</taxon>
        <taxon>Mariniblastus</taxon>
    </lineage>
</organism>
<protein>
    <submittedName>
        <fullName evidence="1">Uncharacterized protein</fullName>
    </submittedName>
</protein>
<dbReference type="AlphaFoldDB" id="A0A5B9P8R3"/>
<evidence type="ECO:0000313" key="2">
    <source>
        <dbReference type="Proteomes" id="UP000322214"/>
    </source>
</evidence>
<proteinExistence type="predicted"/>
<reference evidence="1 2" key="1">
    <citation type="submission" date="2019-08" db="EMBL/GenBank/DDBJ databases">
        <title>Deep-cultivation of Planctomycetes and their phenomic and genomic characterization uncovers novel biology.</title>
        <authorList>
            <person name="Wiegand S."/>
            <person name="Jogler M."/>
            <person name="Boedeker C."/>
            <person name="Pinto D."/>
            <person name="Vollmers J."/>
            <person name="Rivas-Marin E."/>
            <person name="Kohn T."/>
            <person name="Peeters S.H."/>
            <person name="Heuer A."/>
            <person name="Rast P."/>
            <person name="Oberbeckmann S."/>
            <person name="Bunk B."/>
            <person name="Jeske O."/>
            <person name="Meyerdierks A."/>
            <person name="Storesund J.E."/>
            <person name="Kallscheuer N."/>
            <person name="Luecker S."/>
            <person name="Lage O.M."/>
            <person name="Pohl T."/>
            <person name="Merkel B.J."/>
            <person name="Hornburger P."/>
            <person name="Mueller R.-W."/>
            <person name="Bruemmer F."/>
            <person name="Labrenz M."/>
            <person name="Spormann A.M."/>
            <person name="Op den Camp H."/>
            <person name="Overmann J."/>
            <person name="Amann R."/>
            <person name="Jetten M.S.M."/>
            <person name="Mascher T."/>
            <person name="Medema M.H."/>
            <person name="Devos D.P."/>
            <person name="Kaster A.-K."/>
            <person name="Ovreas L."/>
            <person name="Rohde M."/>
            <person name="Galperin M.Y."/>
            <person name="Jogler C."/>
        </authorList>
    </citation>
    <scope>NUCLEOTIDE SEQUENCE [LARGE SCALE GENOMIC DNA]</scope>
    <source>
        <strain evidence="1 2">FC18</strain>
    </source>
</reference>